<evidence type="ECO:0000313" key="4">
    <source>
        <dbReference type="Proteomes" id="UP000298416"/>
    </source>
</evidence>
<sequence>MDICLGKPPLPSLLSHHCLHIYAGPVARCRSASLTFTYLLHSRYISKSDLASYTDDPAHISVVNNYVKSVVDDVMAVDWVADGFSGSVAVPPGSLLRLTVMKPKEEEAWKGEILGIVRGMKEKFDSIEQLTVGENFSPGRSKGFSNASIAVAKDLESNAKI</sequence>
<proteinExistence type="predicted"/>
<evidence type="ECO:0000259" key="2">
    <source>
        <dbReference type="PROSITE" id="PS51502"/>
    </source>
</evidence>
<feature type="domain" description="Stress-response A/B barrel" evidence="2">
    <location>
        <begin position="1"/>
        <end position="79"/>
    </location>
</feature>
<dbReference type="Pfam" id="PF07876">
    <property type="entry name" value="Dabb"/>
    <property type="match status" value="1"/>
</dbReference>
<dbReference type="PANTHER" id="PTHR33178">
    <property type="match status" value="1"/>
</dbReference>
<keyword evidence="4" id="KW-1185">Reference proteome</keyword>
<protein>
    <recommendedName>
        <fullName evidence="2">Stress-response A/B barrel domain-containing protein</fullName>
    </recommendedName>
</protein>
<dbReference type="Gene3D" id="3.30.70.100">
    <property type="match status" value="1"/>
</dbReference>
<accession>A0A8X8Z6I8</accession>
<dbReference type="InterPro" id="IPR044662">
    <property type="entry name" value="HS1/DABB1-like"/>
</dbReference>
<evidence type="ECO:0000313" key="3">
    <source>
        <dbReference type="EMBL" id="KAG6392999.1"/>
    </source>
</evidence>
<dbReference type="InterPro" id="IPR011008">
    <property type="entry name" value="Dimeric_a/b-barrel"/>
</dbReference>
<gene>
    <name evidence="3" type="ORF">SASPL_147229</name>
</gene>
<dbReference type="AlphaFoldDB" id="A0A8X8Z6I8"/>
<comment type="caution">
    <text evidence="3">The sequence shown here is derived from an EMBL/GenBank/DDBJ whole genome shotgun (WGS) entry which is preliminary data.</text>
</comment>
<reference evidence="3" key="1">
    <citation type="submission" date="2018-01" db="EMBL/GenBank/DDBJ databases">
        <authorList>
            <person name="Mao J.F."/>
        </authorList>
    </citation>
    <scope>NUCLEOTIDE SEQUENCE</scope>
    <source>
        <strain evidence="3">Huo1</strain>
        <tissue evidence="3">Leaf</tissue>
    </source>
</reference>
<evidence type="ECO:0000256" key="1">
    <source>
        <dbReference type="ARBA" id="ARBA00011738"/>
    </source>
</evidence>
<dbReference type="PANTHER" id="PTHR33178:SF3">
    <property type="entry name" value="STRESS-RESPONSE A_B BARREL DOMAIN-CONTAINING PROTEIN UP3"/>
    <property type="match status" value="1"/>
</dbReference>
<dbReference type="PROSITE" id="PS51502">
    <property type="entry name" value="S_R_A_B_BARREL"/>
    <property type="match status" value="1"/>
</dbReference>
<comment type="subunit">
    <text evidence="1">Homodimer.</text>
</comment>
<dbReference type="Proteomes" id="UP000298416">
    <property type="component" value="Unassembled WGS sequence"/>
</dbReference>
<name>A0A8X8Z6I8_SALSN</name>
<dbReference type="SUPFAM" id="SSF54909">
    <property type="entry name" value="Dimeric alpha+beta barrel"/>
    <property type="match status" value="1"/>
</dbReference>
<organism evidence="3">
    <name type="scientific">Salvia splendens</name>
    <name type="common">Scarlet sage</name>
    <dbReference type="NCBI Taxonomy" id="180675"/>
    <lineage>
        <taxon>Eukaryota</taxon>
        <taxon>Viridiplantae</taxon>
        <taxon>Streptophyta</taxon>
        <taxon>Embryophyta</taxon>
        <taxon>Tracheophyta</taxon>
        <taxon>Spermatophyta</taxon>
        <taxon>Magnoliopsida</taxon>
        <taxon>eudicotyledons</taxon>
        <taxon>Gunneridae</taxon>
        <taxon>Pentapetalae</taxon>
        <taxon>asterids</taxon>
        <taxon>lamiids</taxon>
        <taxon>Lamiales</taxon>
        <taxon>Lamiaceae</taxon>
        <taxon>Nepetoideae</taxon>
        <taxon>Mentheae</taxon>
        <taxon>Salviinae</taxon>
        <taxon>Salvia</taxon>
        <taxon>Salvia subgen. Calosphace</taxon>
        <taxon>core Calosphace</taxon>
    </lineage>
</organism>
<dbReference type="InterPro" id="IPR013097">
    <property type="entry name" value="Dabb"/>
</dbReference>
<dbReference type="EMBL" id="PNBA02000018">
    <property type="protein sequence ID" value="KAG6392999.1"/>
    <property type="molecule type" value="Genomic_DNA"/>
</dbReference>
<reference evidence="3" key="2">
    <citation type="submission" date="2020-08" db="EMBL/GenBank/DDBJ databases">
        <title>Plant Genome Project.</title>
        <authorList>
            <person name="Zhang R.-G."/>
        </authorList>
    </citation>
    <scope>NUCLEOTIDE SEQUENCE</scope>
    <source>
        <strain evidence="3">Huo1</strain>
        <tissue evidence="3">Leaf</tissue>
    </source>
</reference>